<dbReference type="AlphaFoldDB" id="A0A3A4ZCW0"/>
<protein>
    <submittedName>
        <fullName evidence="1">Uncharacterized protein</fullName>
    </submittedName>
</protein>
<sequence length="148" mass="16514">MKKWLWIALFVVVAGAASFLWYKDYQLGQQKKAEEIAAAQSRLEQEAAQFEGYKEVTLEPGSYVDTKGTAPAVANVTKIRLGTEFDGSINSLLFLGETGTTKEGLLAVYPCFSSLEQLMPGLYCEMTSDLDGIRIRYDPSRWTLTIKK</sequence>
<reference evidence="1 2" key="1">
    <citation type="journal article" date="2017" name="ISME J.">
        <title>Energy and carbon metabolisms in a deep terrestrial subsurface fluid microbial community.</title>
        <authorList>
            <person name="Momper L."/>
            <person name="Jungbluth S.P."/>
            <person name="Lee M.D."/>
            <person name="Amend J.P."/>
        </authorList>
    </citation>
    <scope>NUCLEOTIDE SEQUENCE [LARGE SCALE GENOMIC DNA]</scope>
    <source>
        <strain evidence="1">SURF_46</strain>
    </source>
</reference>
<dbReference type="EMBL" id="QZJF01000017">
    <property type="protein sequence ID" value="RJR26992.1"/>
    <property type="molecule type" value="Genomic_DNA"/>
</dbReference>
<evidence type="ECO:0000313" key="1">
    <source>
        <dbReference type="EMBL" id="RJR26992.1"/>
    </source>
</evidence>
<organism evidence="1 2">
    <name type="scientific">candidate division WWE3 bacterium</name>
    <dbReference type="NCBI Taxonomy" id="2053526"/>
    <lineage>
        <taxon>Bacteria</taxon>
        <taxon>Katanobacteria</taxon>
    </lineage>
</organism>
<evidence type="ECO:0000313" key="2">
    <source>
        <dbReference type="Proteomes" id="UP000265540"/>
    </source>
</evidence>
<gene>
    <name evidence="1" type="ORF">C4561_04420</name>
</gene>
<accession>A0A3A4ZCW0</accession>
<comment type="caution">
    <text evidence="1">The sequence shown here is derived from an EMBL/GenBank/DDBJ whole genome shotgun (WGS) entry which is preliminary data.</text>
</comment>
<dbReference type="Proteomes" id="UP000265540">
    <property type="component" value="Unassembled WGS sequence"/>
</dbReference>
<name>A0A3A4ZCW0_UNCKA</name>
<proteinExistence type="predicted"/>